<evidence type="ECO:0000313" key="2">
    <source>
        <dbReference type="Proteomes" id="UP000315295"/>
    </source>
</evidence>
<evidence type="ECO:0008006" key="3">
    <source>
        <dbReference type="Google" id="ProtNLM"/>
    </source>
</evidence>
<comment type="caution">
    <text evidence="1">The sequence shown here is derived from an EMBL/GenBank/DDBJ whole genome shotgun (WGS) entry which is preliminary data.</text>
</comment>
<gene>
    <name evidence="1" type="ORF">C1H46_006403</name>
</gene>
<reference evidence="1 2" key="1">
    <citation type="journal article" date="2019" name="G3 (Bethesda)">
        <title>Sequencing of a Wild Apple (Malus baccata) Genome Unravels the Differences Between Cultivated and Wild Apple Species Regarding Disease Resistance and Cold Tolerance.</title>
        <authorList>
            <person name="Chen X."/>
        </authorList>
    </citation>
    <scope>NUCLEOTIDE SEQUENCE [LARGE SCALE GENOMIC DNA]</scope>
    <source>
        <strain evidence="2">cv. Shandingzi</strain>
        <tissue evidence="1">Leaves</tissue>
    </source>
</reference>
<dbReference type="STRING" id="106549.A0A540NAC8"/>
<dbReference type="EMBL" id="VIEB01000077">
    <property type="protein sequence ID" value="TQE07995.1"/>
    <property type="molecule type" value="Genomic_DNA"/>
</dbReference>
<protein>
    <recommendedName>
        <fullName evidence="3">Condensin complex subunit 1 C-terminal domain-containing protein</fullName>
    </recommendedName>
</protein>
<keyword evidence="2" id="KW-1185">Reference proteome</keyword>
<dbReference type="Proteomes" id="UP000315295">
    <property type="component" value="Unassembled WGS sequence"/>
</dbReference>
<dbReference type="AlphaFoldDB" id="A0A540NAC8"/>
<name>A0A540NAC8_MALBA</name>
<accession>A0A540NAC8</accession>
<evidence type="ECO:0000313" key="1">
    <source>
        <dbReference type="EMBL" id="TQE07995.1"/>
    </source>
</evidence>
<organism evidence="1 2">
    <name type="scientific">Malus baccata</name>
    <name type="common">Siberian crab apple</name>
    <name type="synonym">Pyrus baccata</name>
    <dbReference type="NCBI Taxonomy" id="106549"/>
    <lineage>
        <taxon>Eukaryota</taxon>
        <taxon>Viridiplantae</taxon>
        <taxon>Streptophyta</taxon>
        <taxon>Embryophyta</taxon>
        <taxon>Tracheophyta</taxon>
        <taxon>Spermatophyta</taxon>
        <taxon>Magnoliopsida</taxon>
        <taxon>eudicotyledons</taxon>
        <taxon>Gunneridae</taxon>
        <taxon>Pentapetalae</taxon>
        <taxon>rosids</taxon>
        <taxon>fabids</taxon>
        <taxon>Rosales</taxon>
        <taxon>Rosaceae</taxon>
        <taxon>Amygdaloideae</taxon>
        <taxon>Maleae</taxon>
        <taxon>Malus</taxon>
    </lineage>
</organism>
<proteinExistence type="predicted"/>
<sequence length="165" mass="18487">MSQNPPPDNVCAMLRTLITLDSNTTIISQRAFISLGNILPRYLIDVVQCIVEDDKKTTVSISSSSCRYYLIPCFVLFDKSHELLNLVLNTLGSWITESSLPHVTGDHTHYATDISSMVDAVVFLLQLMHMDDKICQIISLFKAEIDYIMEGISIPEACPHLNLII</sequence>